<proteinExistence type="predicted"/>
<name>A0A803NJ59_CANSA</name>
<feature type="domain" description="Transposase MuDR plant" evidence="1">
    <location>
        <begin position="189"/>
        <end position="252"/>
    </location>
</feature>
<dbReference type="EMBL" id="UZAU01000053">
    <property type="status" value="NOT_ANNOTATED_CDS"/>
    <property type="molecule type" value="Genomic_DNA"/>
</dbReference>
<evidence type="ECO:0000259" key="1">
    <source>
        <dbReference type="Pfam" id="PF03108"/>
    </source>
</evidence>
<dbReference type="InterPro" id="IPR004332">
    <property type="entry name" value="Transposase_MuDR"/>
</dbReference>
<accession>A0A803NJ59</accession>
<evidence type="ECO:0000313" key="2">
    <source>
        <dbReference type="EnsemblPlants" id="cds.evm.model.01.1950"/>
    </source>
</evidence>
<reference evidence="2" key="2">
    <citation type="submission" date="2021-03" db="UniProtKB">
        <authorList>
            <consortium name="EnsemblPlants"/>
        </authorList>
    </citation>
    <scope>IDENTIFICATION</scope>
</reference>
<dbReference type="OMA" id="WISKEYI"/>
<organism evidence="2 3">
    <name type="scientific">Cannabis sativa</name>
    <name type="common">Hemp</name>
    <name type="synonym">Marijuana</name>
    <dbReference type="NCBI Taxonomy" id="3483"/>
    <lineage>
        <taxon>Eukaryota</taxon>
        <taxon>Viridiplantae</taxon>
        <taxon>Streptophyta</taxon>
        <taxon>Embryophyta</taxon>
        <taxon>Tracheophyta</taxon>
        <taxon>Spermatophyta</taxon>
        <taxon>Magnoliopsida</taxon>
        <taxon>eudicotyledons</taxon>
        <taxon>Gunneridae</taxon>
        <taxon>Pentapetalae</taxon>
        <taxon>rosids</taxon>
        <taxon>fabids</taxon>
        <taxon>Rosales</taxon>
        <taxon>Cannabaceae</taxon>
        <taxon>Cannabis</taxon>
    </lineage>
</organism>
<evidence type="ECO:0000313" key="3">
    <source>
        <dbReference type="Proteomes" id="UP000596661"/>
    </source>
</evidence>
<sequence length="299" mass="35047">MCVIQYGGYWTNDNNYQDYTMIGLLIPTKCSLKELVELVKNEINCNRPIEMNYQLSPGSSPMKIISDNSLLFYIELRKKQPGVSDSPLCITRIEQHVMQLNPQQFADTGVVTQNTDVQQLVLQIIKQQSFQDIEYEDEASETNNQFLSMSNIFQVADNVANFIIEKTEEHKKKRNEEEKEIITDHRVFKIEEGQIYKDKKMLKCALCFYAILHNFQFKIKRLEPREYLVTCIDDNCNWLLRASKFKNTTTFKLRNYVQDHKCSLDVIMGDHRQANSNIIGEIVKKNSWISKEYIDQKTL</sequence>
<dbReference type="Gramene" id="evm.model.01.1950">
    <property type="protein sequence ID" value="cds.evm.model.01.1950"/>
    <property type="gene ID" value="evm.TU.01.1950"/>
</dbReference>
<keyword evidence="3" id="KW-1185">Reference proteome</keyword>
<dbReference type="AlphaFoldDB" id="A0A803NJ59"/>
<reference evidence="2" key="1">
    <citation type="submission" date="2018-11" db="EMBL/GenBank/DDBJ databases">
        <authorList>
            <person name="Grassa J C."/>
        </authorList>
    </citation>
    <scope>NUCLEOTIDE SEQUENCE [LARGE SCALE GENOMIC DNA]</scope>
</reference>
<protein>
    <recommendedName>
        <fullName evidence="1">Transposase MuDR plant domain-containing protein</fullName>
    </recommendedName>
</protein>
<dbReference type="Pfam" id="PF03108">
    <property type="entry name" value="DBD_Tnp_Mut"/>
    <property type="match status" value="1"/>
</dbReference>
<dbReference type="EnsemblPlants" id="evm.model.01.1950">
    <property type="protein sequence ID" value="cds.evm.model.01.1950"/>
    <property type="gene ID" value="evm.TU.01.1950"/>
</dbReference>
<dbReference type="Proteomes" id="UP000596661">
    <property type="component" value="Chromosome 1"/>
</dbReference>